<protein>
    <submittedName>
        <fullName evidence="1">Uncharacterized protein</fullName>
    </submittedName>
</protein>
<organism evidence="1 2">
    <name type="scientific">Ramazzottius varieornatus</name>
    <name type="common">Water bear</name>
    <name type="synonym">Tardigrade</name>
    <dbReference type="NCBI Taxonomy" id="947166"/>
    <lineage>
        <taxon>Eukaryota</taxon>
        <taxon>Metazoa</taxon>
        <taxon>Ecdysozoa</taxon>
        <taxon>Tardigrada</taxon>
        <taxon>Eutardigrada</taxon>
        <taxon>Parachela</taxon>
        <taxon>Hypsibioidea</taxon>
        <taxon>Ramazzottiidae</taxon>
        <taxon>Ramazzottius</taxon>
    </lineage>
</organism>
<reference evidence="1 2" key="1">
    <citation type="journal article" date="2016" name="Nat. Commun.">
        <title>Extremotolerant tardigrade genome and improved radiotolerance of human cultured cells by tardigrade-unique protein.</title>
        <authorList>
            <person name="Hashimoto T."/>
            <person name="Horikawa D.D."/>
            <person name="Saito Y."/>
            <person name="Kuwahara H."/>
            <person name="Kozuka-Hata H."/>
            <person name="Shin-I T."/>
            <person name="Minakuchi Y."/>
            <person name="Ohishi K."/>
            <person name="Motoyama A."/>
            <person name="Aizu T."/>
            <person name="Enomoto A."/>
            <person name="Kondo K."/>
            <person name="Tanaka S."/>
            <person name="Hara Y."/>
            <person name="Koshikawa S."/>
            <person name="Sagara H."/>
            <person name="Miura T."/>
            <person name="Yokobori S."/>
            <person name="Miyagawa K."/>
            <person name="Suzuki Y."/>
            <person name="Kubo T."/>
            <person name="Oyama M."/>
            <person name="Kohara Y."/>
            <person name="Fujiyama A."/>
            <person name="Arakawa K."/>
            <person name="Katayama T."/>
            <person name="Toyoda A."/>
            <person name="Kunieda T."/>
        </authorList>
    </citation>
    <scope>NUCLEOTIDE SEQUENCE [LARGE SCALE GENOMIC DNA]</scope>
    <source>
        <strain evidence="1 2">YOKOZUNA-1</strain>
    </source>
</reference>
<gene>
    <name evidence="1" type="primary">RvY_05586-1</name>
    <name evidence="1" type="synonym">RvY_05586.1</name>
    <name evidence="1" type="ORF">RvY_05586</name>
</gene>
<sequence>MLLHLFLLVDRMDESMELSEASFETASDEETDTFIREIDEQRSRTVESWSLNGEAGAQLKSTLRDSSKLWLEHRGFLKESSEHCRDAKIPIVFMLKELYEAASSSDSSKDERRSQQEDMLQKELAVVLAKQEEFRKNIALFTDSRAHRRKEKAAQMEILKKEKAEKVLKTTQYQLMAESGFASFGIQMDHKDTPTGVRMRIRFKKLSTIPGAEAGVIVEMGEKESNKLVDQWPKNVPGMRDLEMRLNEGDVDLTGFLIGTRGYFRDFYKSSDTFAAVFRD</sequence>
<dbReference type="AlphaFoldDB" id="A0A1D1V5D0"/>
<evidence type="ECO:0000313" key="1">
    <source>
        <dbReference type="EMBL" id="GAU93688.1"/>
    </source>
</evidence>
<keyword evidence="2" id="KW-1185">Reference proteome</keyword>
<evidence type="ECO:0000313" key="2">
    <source>
        <dbReference type="Proteomes" id="UP000186922"/>
    </source>
</evidence>
<dbReference type="Proteomes" id="UP000186922">
    <property type="component" value="Unassembled WGS sequence"/>
</dbReference>
<dbReference type="EMBL" id="BDGG01000002">
    <property type="protein sequence ID" value="GAU93688.1"/>
    <property type="molecule type" value="Genomic_DNA"/>
</dbReference>
<comment type="caution">
    <text evidence="1">The sequence shown here is derived from an EMBL/GenBank/DDBJ whole genome shotgun (WGS) entry which is preliminary data.</text>
</comment>
<accession>A0A1D1V5D0</accession>
<proteinExistence type="predicted"/>
<name>A0A1D1V5D0_RAMVA</name>